<evidence type="ECO:0000259" key="3">
    <source>
        <dbReference type="Pfam" id="PF02481"/>
    </source>
</evidence>
<evidence type="ECO:0000313" key="5">
    <source>
        <dbReference type="EMBL" id="MBD8875512.1"/>
    </source>
</evidence>
<proteinExistence type="inferred from homology"/>
<dbReference type="Proteomes" id="UP000615687">
    <property type="component" value="Unassembled WGS sequence"/>
</dbReference>
<evidence type="ECO:0000256" key="2">
    <source>
        <dbReference type="SAM" id="MobiDB-lite"/>
    </source>
</evidence>
<name>A0ABR9C9B0_9HYPH</name>
<dbReference type="EMBL" id="JACYXJ010000002">
    <property type="protein sequence ID" value="MBD8875512.1"/>
    <property type="molecule type" value="Genomic_DNA"/>
</dbReference>
<dbReference type="Pfam" id="PF17782">
    <property type="entry name" value="WHD_DprA"/>
    <property type="match status" value="1"/>
</dbReference>
<evidence type="ECO:0000259" key="4">
    <source>
        <dbReference type="Pfam" id="PF17782"/>
    </source>
</evidence>
<gene>
    <name evidence="5" type="primary">dprA</name>
    <name evidence="5" type="ORF">IG617_04330</name>
</gene>
<sequence length="377" mass="40073">MRAARKNALILNAAQRLAWLRLIRSENVGPATFRDLINHFGSAEAALDALPGLSKRGGKSAIRISPLHEAEAELDAHDRIGARLIALGEADYPPHLRHIDGPPPLLSVRGGSALSEPKTVAIVGARNASLSGRKLAAQFSRDLGQDGHLITSGLARGIDAAAHEAALGSGTAAVFAGGIDILYPPEHDRLLAAIIDSGGNAISEMPLGWKPRGRDFPRRNRLISGMALGVIVIEAAKGSGSLHTARFALEQNRDIFAVPGSPLDPRSEGANGLIRQGATLVTSARDVMDALAGRLEPDLPFTQEIDEPTDDQSPYGGDPGQRARDKLVSALGPTPVEIDELIRFTGETARTIHVLLLELELAGRLERHRGQRVSLLL</sequence>
<evidence type="ECO:0000313" key="6">
    <source>
        <dbReference type="Proteomes" id="UP000615687"/>
    </source>
</evidence>
<dbReference type="Gene3D" id="1.10.10.10">
    <property type="entry name" value="Winged helix-like DNA-binding domain superfamily/Winged helix DNA-binding domain"/>
    <property type="match status" value="1"/>
</dbReference>
<dbReference type="InterPro" id="IPR041614">
    <property type="entry name" value="DprA_WH"/>
</dbReference>
<dbReference type="InterPro" id="IPR057666">
    <property type="entry name" value="DrpA_SLOG"/>
</dbReference>
<dbReference type="NCBIfam" id="TIGR00732">
    <property type="entry name" value="dprA"/>
    <property type="match status" value="1"/>
</dbReference>
<accession>A0ABR9C9B0</accession>
<reference evidence="5 6" key="1">
    <citation type="submission" date="2020-09" db="EMBL/GenBank/DDBJ databases">
        <title>The genome sequence of type strain Labrenzia polysiphoniae KACC 19711.</title>
        <authorList>
            <person name="Liu Y."/>
        </authorList>
    </citation>
    <scope>NUCLEOTIDE SEQUENCE [LARGE SCALE GENOMIC DNA]</scope>
    <source>
        <strain evidence="5 6">KACC 19711</strain>
    </source>
</reference>
<dbReference type="Pfam" id="PF02481">
    <property type="entry name" value="DNA_processg_A"/>
    <property type="match status" value="1"/>
</dbReference>
<dbReference type="PANTHER" id="PTHR43022">
    <property type="entry name" value="PROTEIN SMF"/>
    <property type="match status" value="1"/>
</dbReference>
<feature type="domain" description="DprA winged helix" evidence="4">
    <location>
        <begin position="320"/>
        <end position="371"/>
    </location>
</feature>
<feature type="region of interest" description="Disordered" evidence="2">
    <location>
        <begin position="298"/>
        <end position="325"/>
    </location>
</feature>
<dbReference type="RefSeq" id="WP_192108485.1">
    <property type="nucleotide sequence ID" value="NZ_JACYXJ010000002.1"/>
</dbReference>
<dbReference type="InterPro" id="IPR036388">
    <property type="entry name" value="WH-like_DNA-bd_sf"/>
</dbReference>
<protein>
    <submittedName>
        <fullName evidence="5">DNA-protecting protein DprA</fullName>
    </submittedName>
</protein>
<dbReference type="Pfam" id="PF21102">
    <property type="entry name" value="DprA_N"/>
    <property type="match status" value="1"/>
</dbReference>
<evidence type="ECO:0000256" key="1">
    <source>
        <dbReference type="ARBA" id="ARBA00006525"/>
    </source>
</evidence>
<comment type="similarity">
    <text evidence="1">Belongs to the DprA/Smf family.</text>
</comment>
<dbReference type="SUPFAM" id="SSF102405">
    <property type="entry name" value="MCP/YpsA-like"/>
    <property type="match status" value="1"/>
</dbReference>
<dbReference type="PANTHER" id="PTHR43022:SF1">
    <property type="entry name" value="PROTEIN SMF"/>
    <property type="match status" value="1"/>
</dbReference>
<organism evidence="5 6">
    <name type="scientific">Roseibium polysiphoniae</name>
    <dbReference type="NCBI Taxonomy" id="2571221"/>
    <lineage>
        <taxon>Bacteria</taxon>
        <taxon>Pseudomonadati</taxon>
        <taxon>Pseudomonadota</taxon>
        <taxon>Alphaproteobacteria</taxon>
        <taxon>Hyphomicrobiales</taxon>
        <taxon>Stappiaceae</taxon>
        <taxon>Roseibium</taxon>
    </lineage>
</organism>
<dbReference type="InterPro" id="IPR003488">
    <property type="entry name" value="DprA"/>
</dbReference>
<keyword evidence="6" id="KW-1185">Reference proteome</keyword>
<dbReference type="Gene3D" id="3.40.50.450">
    <property type="match status" value="1"/>
</dbReference>
<comment type="caution">
    <text evidence="5">The sequence shown here is derived from an EMBL/GenBank/DDBJ whole genome shotgun (WGS) entry which is preliminary data.</text>
</comment>
<feature type="domain" description="Smf/DprA SLOG" evidence="3">
    <location>
        <begin position="84"/>
        <end position="291"/>
    </location>
</feature>